<dbReference type="GO" id="GO:0005548">
    <property type="term" value="F:phospholipid transporter activity"/>
    <property type="evidence" value="ECO:0007669"/>
    <property type="project" value="TreeGrafter"/>
</dbReference>
<keyword evidence="1" id="KW-0812">Transmembrane</keyword>
<accession>A0A6V6YME7</accession>
<dbReference type="GO" id="GO:0043190">
    <property type="term" value="C:ATP-binding cassette (ABC) transporter complex"/>
    <property type="evidence" value="ECO:0007669"/>
    <property type="project" value="InterPro"/>
</dbReference>
<comment type="caution">
    <text evidence="2">The sequence shown here is derived from an EMBL/GenBank/DDBJ whole genome shotgun (WGS) entry which is preliminary data.</text>
</comment>
<dbReference type="EMBL" id="CAIJDO010000050">
    <property type="protein sequence ID" value="CAD0000658.1"/>
    <property type="molecule type" value="Genomic_DNA"/>
</dbReference>
<feature type="transmembrane region" description="Helical" evidence="1">
    <location>
        <begin position="40"/>
        <end position="65"/>
    </location>
</feature>
<keyword evidence="3" id="KW-1185">Reference proteome</keyword>
<dbReference type="PANTHER" id="PTHR30188:SF4">
    <property type="entry name" value="PROTEIN TRIGALACTOSYLDIACYLGLYCEROL 1, CHLOROPLASTIC"/>
    <property type="match status" value="1"/>
</dbReference>
<keyword evidence="1" id="KW-1133">Transmembrane helix</keyword>
<keyword evidence="1" id="KW-0472">Membrane</keyword>
<name>A0A6V6YME7_9FLAO</name>
<organism evidence="2 3">
    <name type="scientific">Flavobacterium chungangense</name>
    <dbReference type="NCBI Taxonomy" id="554283"/>
    <lineage>
        <taxon>Bacteria</taxon>
        <taxon>Pseudomonadati</taxon>
        <taxon>Bacteroidota</taxon>
        <taxon>Flavobacteriia</taxon>
        <taxon>Flavobacteriales</taxon>
        <taxon>Flavobacteriaceae</taxon>
        <taxon>Flavobacterium</taxon>
    </lineage>
</organism>
<feature type="transmembrane region" description="Helical" evidence="1">
    <location>
        <begin position="138"/>
        <end position="162"/>
    </location>
</feature>
<gene>
    <name evidence="2" type="ORF">FLACHUCJ7_00164</name>
</gene>
<dbReference type="Pfam" id="PF02405">
    <property type="entry name" value="MlaE"/>
    <property type="match status" value="1"/>
</dbReference>
<reference evidence="2 3" key="1">
    <citation type="submission" date="2020-06" db="EMBL/GenBank/DDBJ databases">
        <authorList>
            <person name="Criscuolo A."/>
        </authorList>
    </citation>
    <scope>NUCLEOTIDE SEQUENCE [LARGE SCALE GENOMIC DNA]</scope>
    <source>
        <strain evidence="3">CIP 110025</strain>
    </source>
</reference>
<dbReference type="Proteomes" id="UP000556700">
    <property type="component" value="Unassembled WGS sequence"/>
</dbReference>
<dbReference type="InterPro" id="IPR030802">
    <property type="entry name" value="Permease_MalE"/>
</dbReference>
<evidence type="ECO:0000256" key="1">
    <source>
        <dbReference type="SAM" id="Phobius"/>
    </source>
</evidence>
<feature type="transmembrane region" description="Helical" evidence="1">
    <location>
        <begin position="85"/>
        <end position="104"/>
    </location>
</feature>
<evidence type="ECO:0000313" key="2">
    <source>
        <dbReference type="EMBL" id="CAD0000658.1"/>
    </source>
</evidence>
<proteinExistence type="predicted"/>
<protein>
    <submittedName>
        <fullName evidence="2">ABC transporter permease</fullName>
    </submittedName>
</protein>
<evidence type="ECO:0000313" key="3">
    <source>
        <dbReference type="Proteomes" id="UP000556700"/>
    </source>
</evidence>
<feature type="transmembrane region" description="Helical" evidence="1">
    <location>
        <begin position="225"/>
        <end position="246"/>
    </location>
</feature>
<dbReference type="AlphaFoldDB" id="A0A6V6YME7"/>
<dbReference type="PANTHER" id="PTHR30188">
    <property type="entry name" value="ABC TRANSPORTER PERMEASE PROTEIN-RELATED"/>
    <property type="match status" value="1"/>
</dbReference>
<feature type="transmembrane region" description="Helical" evidence="1">
    <location>
        <begin position="182"/>
        <end position="204"/>
    </location>
</feature>
<sequence>MLIRYLSQVGKYFLMLKEIFNKQTKWPVMKSLILKEIDDLIIDSLGIVCFISFFIGGVVAIQTALNLTNPLIPKYLIGFATRQSVILEFAPTFISVIMAGKMGSYITSSIGTMRVTEQIDALEVMGVNSLNYLVFPKIIALFMYPFVIGISMFLGIFGGWLASAYGGFSTSQDFISGAQWEFIPFHITYAFIKTLIFAMLLATIPSFHGYYMKGGALEVGKASTVSFVWTSVCIILFNYILTQLLLG</sequence>